<dbReference type="PANTHER" id="PTHR43791:SF36">
    <property type="entry name" value="TRANSPORTER, PUTATIVE (AFU_ORTHOLOGUE AFUA_6G08340)-RELATED"/>
    <property type="match status" value="1"/>
</dbReference>
<feature type="transmembrane region" description="Helical" evidence="6">
    <location>
        <begin position="158"/>
        <end position="179"/>
    </location>
</feature>
<dbReference type="InterPro" id="IPR036259">
    <property type="entry name" value="MFS_trans_sf"/>
</dbReference>
<keyword evidence="9" id="KW-1185">Reference proteome</keyword>
<evidence type="ECO:0000256" key="6">
    <source>
        <dbReference type="SAM" id="Phobius"/>
    </source>
</evidence>
<dbReference type="Pfam" id="PF07690">
    <property type="entry name" value="MFS_1"/>
    <property type="match status" value="1"/>
</dbReference>
<evidence type="ECO:0000259" key="7">
    <source>
        <dbReference type="PROSITE" id="PS50850"/>
    </source>
</evidence>
<comment type="caution">
    <text evidence="8">The sequence shown here is derived from an EMBL/GenBank/DDBJ whole genome shotgun (WGS) entry which is preliminary data.</text>
</comment>
<feature type="transmembrane region" description="Helical" evidence="6">
    <location>
        <begin position="98"/>
        <end position="117"/>
    </location>
</feature>
<dbReference type="RefSeq" id="WP_054919668.1">
    <property type="nucleotide sequence ID" value="NZ_JACFYJ010000007.1"/>
</dbReference>
<evidence type="ECO:0000256" key="1">
    <source>
        <dbReference type="ARBA" id="ARBA00004141"/>
    </source>
</evidence>
<feature type="transmembrane region" description="Helical" evidence="6">
    <location>
        <begin position="123"/>
        <end position="146"/>
    </location>
</feature>
<feature type="transmembrane region" description="Helical" evidence="6">
    <location>
        <begin position="256"/>
        <end position="277"/>
    </location>
</feature>
<gene>
    <name evidence="8" type="ORF">H3V53_07195</name>
</gene>
<sequence>MSSPANPLHHPGAGAPPSTFEEATYRKVAWRLTPLLMLSYVVAYLDRVNVGFAKLGMSADLGLSDAVYGFGAGIFFIGYFIFEVPSNVILHRVGARVWIARIMVTWGVVSMLTMFVTTPTMFYVMRFLLGLAEAGFFPGIILYLTYWYPSHRRGRMTTWFMTAIAISGVIGGPISGYILKSFNGVNGWHGWQWLFLLEGIPSIIVGILVFVVLDDRISKAKWLTPQERELLERNIAAEDATKEDHAIGKVMMSPRVLMMSLIYFSFVMGLYGVSFWLPTIIKSTGVTDAFMIGLLSAIPFAAAVIAMVFVARSADRTRERRWHVAVPGFAGALGLVLSVVWAHDTTLAMAALTLATMGILTTLPLFWSLPTAFLAGTGAAAGIALINSIGNLAGFLSPYAVGWLKQTTSTNDSGMYMLAAFMILGGVLAICVPARLVNK</sequence>
<evidence type="ECO:0000256" key="2">
    <source>
        <dbReference type="ARBA" id="ARBA00022448"/>
    </source>
</evidence>
<dbReference type="EMBL" id="JACFYJ010000007">
    <property type="protein sequence ID" value="MEI5996993.1"/>
    <property type="molecule type" value="Genomic_DNA"/>
</dbReference>
<dbReference type="Gene3D" id="1.20.1250.20">
    <property type="entry name" value="MFS general substrate transporter like domains"/>
    <property type="match status" value="2"/>
</dbReference>
<protein>
    <submittedName>
        <fullName evidence="8">MFS transporter</fullName>
    </submittedName>
</protein>
<dbReference type="PROSITE" id="PS50850">
    <property type="entry name" value="MFS"/>
    <property type="match status" value="1"/>
</dbReference>
<feature type="transmembrane region" description="Helical" evidence="6">
    <location>
        <begin position="347"/>
        <end position="366"/>
    </location>
</feature>
<keyword evidence="4 6" id="KW-1133">Transmembrane helix</keyword>
<evidence type="ECO:0000256" key="5">
    <source>
        <dbReference type="ARBA" id="ARBA00023136"/>
    </source>
</evidence>
<comment type="subcellular location">
    <subcellularLocation>
        <location evidence="1">Membrane</location>
        <topology evidence="1">Multi-pass membrane protein</topology>
    </subcellularLocation>
</comment>
<keyword evidence="2" id="KW-0813">Transport</keyword>
<feature type="domain" description="Major facilitator superfamily (MFS) profile" evidence="7">
    <location>
        <begin position="32"/>
        <end position="437"/>
    </location>
</feature>
<dbReference type="InterPro" id="IPR020846">
    <property type="entry name" value="MFS_dom"/>
</dbReference>
<feature type="transmembrane region" description="Helical" evidence="6">
    <location>
        <begin position="191"/>
        <end position="213"/>
    </location>
</feature>
<evidence type="ECO:0000313" key="9">
    <source>
        <dbReference type="Proteomes" id="UP001386437"/>
    </source>
</evidence>
<dbReference type="CDD" id="cd17319">
    <property type="entry name" value="MFS_ExuT_GudP_like"/>
    <property type="match status" value="1"/>
</dbReference>
<feature type="transmembrane region" description="Helical" evidence="6">
    <location>
        <begin position="66"/>
        <end position="86"/>
    </location>
</feature>
<evidence type="ECO:0000256" key="3">
    <source>
        <dbReference type="ARBA" id="ARBA00022692"/>
    </source>
</evidence>
<name>A0ABU8INV1_9BURK</name>
<dbReference type="Proteomes" id="UP001386437">
    <property type="component" value="Unassembled WGS sequence"/>
</dbReference>
<accession>A0ABU8INV1</accession>
<evidence type="ECO:0000256" key="4">
    <source>
        <dbReference type="ARBA" id="ARBA00022989"/>
    </source>
</evidence>
<proteinExistence type="predicted"/>
<dbReference type="PANTHER" id="PTHR43791">
    <property type="entry name" value="PERMEASE-RELATED"/>
    <property type="match status" value="1"/>
</dbReference>
<organism evidence="8 9">
    <name type="scientific">Paraburkholderia bengalensis</name>
    <dbReference type="NCBI Taxonomy" id="2747562"/>
    <lineage>
        <taxon>Bacteria</taxon>
        <taxon>Pseudomonadati</taxon>
        <taxon>Pseudomonadota</taxon>
        <taxon>Betaproteobacteria</taxon>
        <taxon>Burkholderiales</taxon>
        <taxon>Burkholderiaceae</taxon>
        <taxon>Paraburkholderia</taxon>
    </lineage>
</organism>
<keyword evidence="3 6" id="KW-0812">Transmembrane</keyword>
<dbReference type="InterPro" id="IPR011701">
    <property type="entry name" value="MFS"/>
</dbReference>
<evidence type="ECO:0000313" key="8">
    <source>
        <dbReference type="EMBL" id="MEI5996993.1"/>
    </source>
</evidence>
<feature type="transmembrane region" description="Helical" evidence="6">
    <location>
        <begin position="322"/>
        <end position="341"/>
    </location>
</feature>
<feature type="transmembrane region" description="Helical" evidence="6">
    <location>
        <begin position="373"/>
        <end position="396"/>
    </location>
</feature>
<feature type="transmembrane region" description="Helical" evidence="6">
    <location>
        <begin position="289"/>
        <end position="310"/>
    </location>
</feature>
<feature type="transmembrane region" description="Helical" evidence="6">
    <location>
        <begin position="416"/>
        <end position="437"/>
    </location>
</feature>
<dbReference type="SUPFAM" id="SSF103473">
    <property type="entry name" value="MFS general substrate transporter"/>
    <property type="match status" value="1"/>
</dbReference>
<reference evidence="8 9" key="1">
    <citation type="journal article" date="2022" name="Arch. Microbiol.">
        <title>Paraburkholderia bengalensis sp. nov. isolated from roots of Oryza sativa, IR64.</title>
        <authorList>
            <person name="Nag P."/>
            <person name="Mondal N."/>
            <person name="Sarkar J."/>
            <person name="Das S."/>
        </authorList>
    </citation>
    <scope>NUCLEOTIDE SEQUENCE [LARGE SCALE GENOMIC DNA]</scope>
    <source>
        <strain evidence="8 9">IR64_4_BI</strain>
    </source>
</reference>
<keyword evidence="5 6" id="KW-0472">Membrane</keyword>